<comment type="caution">
    <text evidence="1">The sequence shown here is derived from an EMBL/GenBank/DDBJ whole genome shotgun (WGS) entry which is preliminary data.</text>
</comment>
<dbReference type="Proteomes" id="UP000235728">
    <property type="component" value="Unassembled WGS sequence"/>
</dbReference>
<sequence length="111" mass="12256">MCTFAAYQFVCRCPAGDNCTQLERGFTIRYGAKWHYRASQVISHSCKLQRSKNIMEADMNCPQVSVIGGGAAIPVEDEDVCAECKAQCPLPKESKSKSALPFGNFGMRRTL</sequence>
<evidence type="ECO:0000313" key="2">
    <source>
        <dbReference type="Proteomes" id="UP000235728"/>
    </source>
</evidence>
<dbReference type="AlphaFoldDB" id="A0A2N6NBV2"/>
<reference evidence="1 2" key="1">
    <citation type="journal article" date="2016" name="Appl. Microbiol. Biotechnol.">
        <title>Characterization of T-DNA insertion mutants with decreased virulence in the entomopathogenic fungus Beauveria bassiana JEF-007.</title>
        <authorList>
            <person name="Kim S."/>
            <person name="Lee S.J."/>
            <person name="Nai Y.S."/>
            <person name="Yu J.S."/>
            <person name="Lee M.R."/>
            <person name="Yang Y.T."/>
            <person name="Kim J.S."/>
        </authorList>
    </citation>
    <scope>NUCLEOTIDE SEQUENCE [LARGE SCALE GENOMIC DNA]</scope>
    <source>
        <strain evidence="1 2">JEF-007</strain>
    </source>
</reference>
<proteinExistence type="predicted"/>
<accession>A0A2N6NBV2</accession>
<protein>
    <submittedName>
        <fullName evidence="1">Uncharacterized protein</fullName>
    </submittedName>
</protein>
<gene>
    <name evidence="1" type="ORF">BM221_009589</name>
</gene>
<name>A0A2N6NBV2_BEABA</name>
<dbReference type="EMBL" id="MRVG01000012">
    <property type="protein sequence ID" value="PMB64748.1"/>
    <property type="molecule type" value="Genomic_DNA"/>
</dbReference>
<evidence type="ECO:0000313" key="1">
    <source>
        <dbReference type="EMBL" id="PMB64748.1"/>
    </source>
</evidence>
<organism evidence="1 2">
    <name type="scientific">Beauveria bassiana</name>
    <name type="common">White muscardine disease fungus</name>
    <name type="synonym">Tritirachium shiotae</name>
    <dbReference type="NCBI Taxonomy" id="176275"/>
    <lineage>
        <taxon>Eukaryota</taxon>
        <taxon>Fungi</taxon>
        <taxon>Dikarya</taxon>
        <taxon>Ascomycota</taxon>
        <taxon>Pezizomycotina</taxon>
        <taxon>Sordariomycetes</taxon>
        <taxon>Hypocreomycetidae</taxon>
        <taxon>Hypocreales</taxon>
        <taxon>Cordycipitaceae</taxon>
        <taxon>Beauveria</taxon>
    </lineage>
</organism>